<keyword evidence="2" id="KW-0812">Transmembrane</keyword>
<accession>A0A3A9XVX4</accession>
<dbReference type="Proteomes" id="UP000275865">
    <property type="component" value="Unassembled WGS sequence"/>
</dbReference>
<name>A0A3A9XVX4_9ACTN</name>
<reference evidence="3 4" key="1">
    <citation type="submission" date="2018-09" db="EMBL/GenBank/DDBJ databases">
        <title>Micromonospora sp. nov. MS1-9, isolated from a root of Musa sp.</title>
        <authorList>
            <person name="Kuncharoen N."/>
            <person name="Kudo T."/>
            <person name="Ohkuma M."/>
            <person name="Yuki M."/>
            <person name="Tanasupawat S."/>
        </authorList>
    </citation>
    <scope>NUCLEOTIDE SEQUENCE [LARGE SCALE GENOMIC DNA]</scope>
    <source>
        <strain evidence="3 4">MS1-9</strain>
    </source>
</reference>
<feature type="transmembrane region" description="Helical" evidence="2">
    <location>
        <begin position="23"/>
        <end position="41"/>
    </location>
</feature>
<evidence type="ECO:0000313" key="3">
    <source>
        <dbReference type="EMBL" id="RKN25694.1"/>
    </source>
</evidence>
<keyword evidence="3" id="KW-0966">Cell projection</keyword>
<comment type="caution">
    <text evidence="3">The sequence shown here is derived from an EMBL/GenBank/DDBJ whole genome shotgun (WGS) entry which is preliminary data.</text>
</comment>
<keyword evidence="3" id="KW-0282">Flagellum</keyword>
<feature type="compositionally biased region" description="Pro residues" evidence="1">
    <location>
        <begin position="47"/>
        <end position="67"/>
    </location>
</feature>
<feature type="compositionally biased region" description="Low complexity" evidence="1">
    <location>
        <begin position="68"/>
        <end position="78"/>
    </location>
</feature>
<evidence type="ECO:0000256" key="2">
    <source>
        <dbReference type="SAM" id="Phobius"/>
    </source>
</evidence>
<keyword evidence="2" id="KW-1133">Transmembrane helix</keyword>
<dbReference type="RefSeq" id="WP_120691000.1">
    <property type="nucleotide sequence ID" value="NZ_RAZT01000023.1"/>
</dbReference>
<evidence type="ECO:0000256" key="1">
    <source>
        <dbReference type="SAM" id="MobiDB-lite"/>
    </source>
</evidence>
<feature type="compositionally biased region" description="Basic and acidic residues" evidence="1">
    <location>
        <begin position="79"/>
        <end position="96"/>
    </location>
</feature>
<keyword evidence="2" id="KW-0472">Membrane</keyword>
<evidence type="ECO:0000313" key="4">
    <source>
        <dbReference type="Proteomes" id="UP000275865"/>
    </source>
</evidence>
<gene>
    <name evidence="3" type="ORF">D7044_30980</name>
</gene>
<proteinExistence type="predicted"/>
<organism evidence="3 4">
    <name type="scientific">Micromonospora musae</name>
    <dbReference type="NCBI Taxonomy" id="1894970"/>
    <lineage>
        <taxon>Bacteria</taxon>
        <taxon>Bacillati</taxon>
        <taxon>Actinomycetota</taxon>
        <taxon>Actinomycetes</taxon>
        <taxon>Micromonosporales</taxon>
        <taxon>Micromonosporaceae</taxon>
        <taxon>Micromonospora</taxon>
    </lineage>
</organism>
<dbReference type="AlphaFoldDB" id="A0A3A9XVX4"/>
<feature type="region of interest" description="Disordered" evidence="1">
    <location>
        <begin position="47"/>
        <end position="102"/>
    </location>
</feature>
<sequence>MAETGTATALRPLRRPRLPRRGTLLRAALVAGLLGLAAAVLHTPPGCSPPPASAPAPSTPRPGPGDSPAPSAAAVPDLPTERDTIPATSDPHRAEGRLPIPAGSVGVPVRLAEPAALAVVRPGAHVDLLAAPADGRGAAPSLLASGALVLDVVGAGETDGSAALYLALDPDQARRTVGQPEGSRFAVVVRG</sequence>
<keyword evidence="3" id="KW-0969">Cilium</keyword>
<protein>
    <submittedName>
        <fullName evidence="3">Flagellar biosynthesis protein FlgA</fullName>
    </submittedName>
</protein>
<dbReference type="EMBL" id="RAZT01000023">
    <property type="protein sequence ID" value="RKN25694.1"/>
    <property type="molecule type" value="Genomic_DNA"/>
</dbReference>